<protein>
    <submittedName>
        <fullName evidence="1">Uncharacterized protein</fullName>
    </submittedName>
</protein>
<keyword evidence="2" id="KW-1185">Reference proteome</keyword>
<reference evidence="2" key="1">
    <citation type="submission" date="2020-07" db="EMBL/GenBank/DDBJ databases">
        <title>Complete genome sequencing of Coprobacter sp. strain 2CBH44.</title>
        <authorList>
            <person name="Sakamoto M."/>
            <person name="Murakami T."/>
            <person name="Mori H."/>
        </authorList>
    </citation>
    <scope>NUCLEOTIDE SEQUENCE [LARGE SCALE GENOMIC DNA]</scope>
    <source>
        <strain evidence="2">2CBH44</strain>
    </source>
</reference>
<dbReference type="EMBL" id="AP023322">
    <property type="protein sequence ID" value="BCI63612.1"/>
    <property type="molecule type" value="Genomic_DNA"/>
</dbReference>
<evidence type="ECO:0000313" key="2">
    <source>
        <dbReference type="Proteomes" id="UP000594042"/>
    </source>
</evidence>
<name>A0A7G1HXR2_9BACT</name>
<dbReference type="KEGG" id="copr:Cop2CBH44_19650"/>
<dbReference type="Proteomes" id="UP000594042">
    <property type="component" value="Chromosome"/>
</dbReference>
<sequence>MTITLKSKKVDLLIIFCIYNINDYLDKYYNGHF</sequence>
<evidence type="ECO:0000313" key="1">
    <source>
        <dbReference type="EMBL" id="BCI63612.1"/>
    </source>
</evidence>
<accession>A0A7G1HXR2</accession>
<dbReference type="AlphaFoldDB" id="A0A7G1HXR2"/>
<gene>
    <name evidence="1" type="ORF">Cop2CBH44_19650</name>
</gene>
<organism evidence="1 2">
    <name type="scientific">Coprobacter secundus subsp. similis</name>
    <dbReference type="NCBI Taxonomy" id="2751153"/>
    <lineage>
        <taxon>Bacteria</taxon>
        <taxon>Pseudomonadati</taxon>
        <taxon>Bacteroidota</taxon>
        <taxon>Bacteroidia</taxon>
        <taxon>Bacteroidales</taxon>
        <taxon>Barnesiellaceae</taxon>
        <taxon>Coprobacter</taxon>
    </lineage>
</organism>
<proteinExistence type="predicted"/>